<keyword evidence="8" id="KW-1185">Reference proteome</keyword>
<evidence type="ECO:0000259" key="6">
    <source>
        <dbReference type="PROSITE" id="PS50983"/>
    </source>
</evidence>
<dbReference type="PANTHER" id="PTHR30532">
    <property type="entry name" value="IRON III DICITRATE-BINDING PERIPLASMIC PROTEIN"/>
    <property type="match status" value="1"/>
</dbReference>
<name>A0A318S603_9DEIO</name>
<dbReference type="Gene3D" id="3.40.50.1980">
    <property type="entry name" value="Nitrogenase molybdenum iron protein domain"/>
    <property type="match status" value="2"/>
</dbReference>
<reference evidence="7 8" key="1">
    <citation type="submission" date="2018-06" db="EMBL/GenBank/DDBJ databases">
        <title>Genomic Encyclopedia of Type Strains, Phase IV (KMG-IV): sequencing the most valuable type-strain genomes for metagenomic binning, comparative biology and taxonomic classification.</title>
        <authorList>
            <person name="Goeker M."/>
        </authorList>
    </citation>
    <scope>NUCLEOTIDE SEQUENCE [LARGE SCALE GENOMIC DNA]</scope>
    <source>
        <strain evidence="7 8">DSM 18048</strain>
    </source>
</reference>
<dbReference type="AlphaFoldDB" id="A0A318S603"/>
<evidence type="ECO:0000313" key="8">
    <source>
        <dbReference type="Proteomes" id="UP000248326"/>
    </source>
</evidence>
<evidence type="ECO:0000256" key="5">
    <source>
        <dbReference type="SAM" id="SignalP"/>
    </source>
</evidence>
<organism evidence="7 8">
    <name type="scientific">Deinococcus yavapaiensis KR-236</name>
    <dbReference type="NCBI Taxonomy" id="694435"/>
    <lineage>
        <taxon>Bacteria</taxon>
        <taxon>Thermotogati</taxon>
        <taxon>Deinococcota</taxon>
        <taxon>Deinococci</taxon>
        <taxon>Deinococcales</taxon>
        <taxon>Deinococcaceae</taxon>
        <taxon>Deinococcus</taxon>
    </lineage>
</organism>
<comment type="similarity">
    <text evidence="2">Belongs to the bacterial solute-binding protein 8 family.</text>
</comment>
<dbReference type="OrthoDB" id="9793175at2"/>
<dbReference type="Pfam" id="PF01497">
    <property type="entry name" value="Peripla_BP_2"/>
    <property type="match status" value="1"/>
</dbReference>
<dbReference type="CDD" id="cd01146">
    <property type="entry name" value="FhuD"/>
    <property type="match status" value="1"/>
</dbReference>
<gene>
    <name evidence="7" type="ORF">DES52_12054</name>
</gene>
<evidence type="ECO:0000256" key="2">
    <source>
        <dbReference type="ARBA" id="ARBA00008814"/>
    </source>
</evidence>
<dbReference type="SUPFAM" id="SSF53807">
    <property type="entry name" value="Helical backbone' metal receptor"/>
    <property type="match status" value="1"/>
</dbReference>
<keyword evidence="4 5" id="KW-0732">Signal</keyword>
<dbReference type="PROSITE" id="PS50983">
    <property type="entry name" value="FE_B12_PBP"/>
    <property type="match status" value="1"/>
</dbReference>
<comment type="subcellular location">
    <subcellularLocation>
        <location evidence="1">Cell envelope</location>
    </subcellularLocation>
</comment>
<feature type="signal peptide" evidence="5">
    <location>
        <begin position="1"/>
        <end position="18"/>
    </location>
</feature>
<sequence length="308" mass="33230">MKKTPLLLAALLASPAFAITVKHERGTLDLNASAKRVVVLEYSFLDTLEALGVKAAGAAIGTQGGDRGAPPYLAARTKGTASIGSRAQPNLEAILAVKPDVILADAFVHTNLYPQLDRIAPTAAFQSRRGSYDDIMNQVLDIGRIVGKESAAKRIVDEQARLLQKAKAFAKRGAPGAVMAVATENSFTVHSTEAFVGSLIEKLGRKNLVKPQGTTTQYELSLEGLVALNPGTLVLFTGVDEKPIVREWAKNPLWQKISAVQRGRVYEFDRDLWTRARGPIALKMMLAQSIDSGLLQDKAPAKEFAFKP</sequence>
<evidence type="ECO:0000313" key="7">
    <source>
        <dbReference type="EMBL" id="PYE49969.1"/>
    </source>
</evidence>
<dbReference type="EMBL" id="QJSX01000020">
    <property type="protein sequence ID" value="PYE49969.1"/>
    <property type="molecule type" value="Genomic_DNA"/>
</dbReference>
<dbReference type="InterPro" id="IPR002491">
    <property type="entry name" value="ABC_transptr_periplasmic_BD"/>
</dbReference>
<dbReference type="Proteomes" id="UP000248326">
    <property type="component" value="Unassembled WGS sequence"/>
</dbReference>
<dbReference type="GO" id="GO:1901678">
    <property type="term" value="P:iron coordination entity transport"/>
    <property type="evidence" value="ECO:0007669"/>
    <property type="project" value="UniProtKB-ARBA"/>
</dbReference>
<feature type="domain" description="Fe/B12 periplasmic-binding" evidence="6">
    <location>
        <begin position="36"/>
        <end position="298"/>
    </location>
</feature>
<dbReference type="RefSeq" id="WP_110888539.1">
    <property type="nucleotide sequence ID" value="NZ_QJSX01000020.1"/>
</dbReference>
<evidence type="ECO:0000256" key="3">
    <source>
        <dbReference type="ARBA" id="ARBA00022448"/>
    </source>
</evidence>
<comment type="caution">
    <text evidence="7">The sequence shown here is derived from an EMBL/GenBank/DDBJ whole genome shotgun (WGS) entry which is preliminary data.</text>
</comment>
<dbReference type="PANTHER" id="PTHR30532:SF29">
    <property type="entry name" value="FE(3+) DICITRATE-BINDING PERIPLASMIC PROTEIN"/>
    <property type="match status" value="1"/>
</dbReference>
<evidence type="ECO:0000256" key="1">
    <source>
        <dbReference type="ARBA" id="ARBA00004196"/>
    </source>
</evidence>
<feature type="chain" id="PRO_5016336865" evidence="5">
    <location>
        <begin position="19"/>
        <end position="308"/>
    </location>
</feature>
<dbReference type="InterPro" id="IPR051313">
    <property type="entry name" value="Bact_iron-sidero_bind"/>
</dbReference>
<accession>A0A318S603</accession>
<proteinExistence type="inferred from homology"/>
<evidence type="ECO:0000256" key="4">
    <source>
        <dbReference type="ARBA" id="ARBA00022729"/>
    </source>
</evidence>
<protein>
    <submittedName>
        <fullName evidence="7">Iron complex transport system substrate-binding protein</fullName>
    </submittedName>
</protein>
<dbReference type="GO" id="GO:0030288">
    <property type="term" value="C:outer membrane-bounded periplasmic space"/>
    <property type="evidence" value="ECO:0007669"/>
    <property type="project" value="TreeGrafter"/>
</dbReference>
<keyword evidence="3" id="KW-0813">Transport</keyword>